<dbReference type="Gene3D" id="3.80.10.10">
    <property type="entry name" value="Ribonuclease Inhibitor"/>
    <property type="match status" value="1"/>
</dbReference>
<dbReference type="AlphaFoldDB" id="A0AAN7AHS9"/>
<evidence type="ECO:0008006" key="3">
    <source>
        <dbReference type="Google" id="ProtNLM"/>
    </source>
</evidence>
<dbReference type="InterPro" id="IPR032675">
    <property type="entry name" value="LRR_dom_sf"/>
</dbReference>
<name>A0AAN7AHS9_9PEZI</name>
<sequence length="365" mass="41995">MHTDSFFQCTPINMATFNDLPLEMVQAIVDCCEPYRDILCALCLTSKELNRLATPVLYSLSNKFFSGQSYPELSFPAKWWLFTRTLIQRPDLAEYLTHLYFPSNASWKTPPDDDCPPEVIAHHRQRHKLYLEAIADDRYSGFERGPGFHQELAGDNKPLDLLLSLCPKLELLDATIDRDVAFRPFTPGLFCSLKSAAFSHRGTRYGMDLGVLEPLFIAAPNLEKLTFHRCGDGARGPSMHGTKLRKVKSVHFYWSSIPDGSLEYILAMCPNLEELSYEHSGDPVGNDYFSPREAQNLILEHSHRLREFFWQILDPNLNNWDEEETQVEELTEAMEKRGVKFTFARGPLDREILIPHKYDDADWKL</sequence>
<dbReference type="Proteomes" id="UP001302126">
    <property type="component" value="Unassembled WGS sequence"/>
</dbReference>
<proteinExistence type="predicted"/>
<organism evidence="1 2">
    <name type="scientific">Podospora australis</name>
    <dbReference type="NCBI Taxonomy" id="1536484"/>
    <lineage>
        <taxon>Eukaryota</taxon>
        <taxon>Fungi</taxon>
        <taxon>Dikarya</taxon>
        <taxon>Ascomycota</taxon>
        <taxon>Pezizomycotina</taxon>
        <taxon>Sordariomycetes</taxon>
        <taxon>Sordariomycetidae</taxon>
        <taxon>Sordariales</taxon>
        <taxon>Podosporaceae</taxon>
        <taxon>Podospora</taxon>
    </lineage>
</organism>
<dbReference type="EMBL" id="MU864398">
    <property type="protein sequence ID" value="KAK4187733.1"/>
    <property type="molecule type" value="Genomic_DNA"/>
</dbReference>
<protein>
    <recommendedName>
        <fullName evidence="3">F-box domain-containing protein</fullName>
    </recommendedName>
</protein>
<reference evidence="1" key="2">
    <citation type="submission" date="2023-05" db="EMBL/GenBank/DDBJ databases">
        <authorList>
            <consortium name="Lawrence Berkeley National Laboratory"/>
            <person name="Steindorff A."/>
            <person name="Hensen N."/>
            <person name="Bonometti L."/>
            <person name="Westerberg I."/>
            <person name="Brannstrom I.O."/>
            <person name="Guillou S."/>
            <person name="Cros-Aarteil S."/>
            <person name="Calhoun S."/>
            <person name="Haridas S."/>
            <person name="Kuo A."/>
            <person name="Mondo S."/>
            <person name="Pangilinan J."/>
            <person name="Riley R."/>
            <person name="Labutti K."/>
            <person name="Andreopoulos B."/>
            <person name="Lipzen A."/>
            <person name="Chen C."/>
            <person name="Yanf M."/>
            <person name="Daum C."/>
            <person name="Ng V."/>
            <person name="Clum A."/>
            <person name="Ohm R."/>
            <person name="Martin F."/>
            <person name="Silar P."/>
            <person name="Natvig D."/>
            <person name="Lalanne C."/>
            <person name="Gautier V."/>
            <person name="Ament-Velasquez S.L."/>
            <person name="Kruys A."/>
            <person name="Hutchinson M.I."/>
            <person name="Powell A.J."/>
            <person name="Barry K."/>
            <person name="Miller A.N."/>
            <person name="Grigoriev I.V."/>
            <person name="Debuchy R."/>
            <person name="Gladieux P."/>
            <person name="Thoren M.H."/>
            <person name="Johannesson H."/>
        </authorList>
    </citation>
    <scope>NUCLEOTIDE SEQUENCE</scope>
    <source>
        <strain evidence="1">PSN309</strain>
    </source>
</reference>
<gene>
    <name evidence="1" type="ORF">QBC35DRAFT_498112</name>
</gene>
<comment type="caution">
    <text evidence="1">The sequence shown here is derived from an EMBL/GenBank/DDBJ whole genome shotgun (WGS) entry which is preliminary data.</text>
</comment>
<evidence type="ECO:0000313" key="2">
    <source>
        <dbReference type="Proteomes" id="UP001302126"/>
    </source>
</evidence>
<reference evidence="1" key="1">
    <citation type="journal article" date="2023" name="Mol. Phylogenet. Evol.">
        <title>Genome-scale phylogeny and comparative genomics of the fungal order Sordariales.</title>
        <authorList>
            <person name="Hensen N."/>
            <person name="Bonometti L."/>
            <person name="Westerberg I."/>
            <person name="Brannstrom I.O."/>
            <person name="Guillou S."/>
            <person name="Cros-Aarteil S."/>
            <person name="Calhoun S."/>
            <person name="Haridas S."/>
            <person name="Kuo A."/>
            <person name="Mondo S."/>
            <person name="Pangilinan J."/>
            <person name="Riley R."/>
            <person name="LaButti K."/>
            <person name="Andreopoulos B."/>
            <person name="Lipzen A."/>
            <person name="Chen C."/>
            <person name="Yan M."/>
            <person name="Daum C."/>
            <person name="Ng V."/>
            <person name="Clum A."/>
            <person name="Steindorff A."/>
            <person name="Ohm R.A."/>
            <person name="Martin F."/>
            <person name="Silar P."/>
            <person name="Natvig D.O."/>
            <person name="Lalanne C."/>
            <person name="Gautier V."/>
            <person name="Ament-Velasquez S.L."/>
            <person name="Kruys A."/>
            <person name="Hutchinson M.I."/>
            <person name="Powell A.J."/>
            <person name="Barry K."/>
            <person name="Miller A.N."/>
            <person name="Grigoriev I.V."/>
            <person name="Debuchy R."/>
            <person name="Gladieux P."/>
            <person name="Hiltunen Thoren M."/>
            <person name="Johannesson H."/>
        </authorList>
    </citation>
    <scope>NUCLEOTIDE SEQUENCE</scope>
    <source>
        <strain evidence="1">PSN309</strain>
    </source>
</reference>
<evidence type="ECO:0000313" key="1">
    <source>
        <dbReference type="EMBL" id="KAK4187733.1"/>
    </source>
</evidence>
<dbReference type="SUPFAM" id="SSF52047">
    <property type="entry name" value="RNI-like"/>
    <property type="match status" value="1"/>
</dbReference>
<keyword evidence="2" id="KW-1185">Reference proteome</keyword>
<accession>A0AAN7AHS9</accession>